<keyword evidence="7" id="KW-1185">Reference proteome</keyword>
<proteinExistence type="predicted"/>
<evidence type="ECO:0000256" key="1">
    <source>
        <dbReference type="ARBA" id="ARBA00004141"/>
    </source>
</evidence>
<sequence length="104" mass="11467">MDQQTINEGKTMAMVSYLFLIGLLIAFIVNSNKKNAFVQFHIEQSLRVWILSLVLSIALFMLSLLGIGFLGILRWVPFAFAILGVINANSGKLEDLPLIGSIGK</sequence>
<feature type="transmembrane region" description="Helical" evidence="5">
    <location>
        <begin position="12"/>
        <end position="29"/>
    </location>
</feature>
<evidence type="ECO:0000313" key="7">
    <source>
        <dbReference type="Proteomes" id="UP000634668"/>
    </source>
</evidence>
<dbReference type="EMBL" id="BMWP01000004">
    <property type="protein sequence ID" value="GGW25945.1"/>
    <property type="molecule type" value="Genomic_DNA"/>
</dbReference>
<name>A0A918MHX2_9FLAO</name>
<dbReference type="InterPro" id="IPR019109">
    <property type="entry name" value="MamF_MmsF"/>
</dbReference>
<feature type="transmembrane region" description="Helical" evidence="5">
    <location>
        <begin position="49"/>
        <end position="73"/>
    </location>
</feature>
<evidence type="ECO:0000256" key="4">
    <source>
        <dbReference type="ARBA" id="ARBA00023136"/>
    </source>
</evidence>
<dbReference type="Proteomes" id="UP000634668">
    <property type="component" value="Unassembled WGS sequence"/>
</dbReference>
<keyword evidence="4 5" id="KW-0472">Membrane</keyword>
<dbReference type="Pfam" id="PF09685">
    <property type="entry name" value="MamF_MmsF"/>
    <property type="match status" value="1"/>
</dbReference>
<comment type="subcellular location">
    <subcellularLocation>
        <location evidence="1">Membrane</location>
        <topology evidence="1">Multi-pass membrane protein</topology>
    </subcellularLocation>
</comment>
<dbReference type="AlphaFoldDB" id="A0A918MHX2"/>
<evidence type="ECO:0000256" key="5">
    <source>
        <dbReference type="SAM" id="Phobius"/>
    </source>
</evidence>
<dbReference type="RefSeq" id="WP_026814058.1">
    <property type="nucleotide sequence ID" value="NZ_BMWP01000004.1"/>
</dbReference>
<keyword evidence="3 5" id="KW-1133">Transmembrane helix</keyword>
<evidence type="ECO:0000256" key="3">
    <source>
        <dbReference type="ARBA" id="ARBA00022989"/>
    </source>
</evidence>
<organism evidence="6 7">
    <name type="scientific">Arenibacter certesii</name>
    <dbReference type="NCBI Taxonomy" id="228955"/>
    <lineage>
        <taxon>Bacteria</taxon>
        <taxon>Pseudomonadati</taxon>
        <taxon>Bacteroidota</taxon>
        <taxon>Flavobacteriia</taxon>
        <taxon>Flavobacteriales</taxon>
        <taxon>Flavobacteriaceae</taxon>
        <taxon>Arenibacter</taxon>
    </lineage>
</organism>
<gene>
    <name evidence="6" type="ORF">GCM10007383_08600</name>
</gene>
<comment type="caution">
    <text evidence="6">The sequence shown here is derived from an EMBL/GenBank/DDBJ whole genome shotgun (WGS) entry which is preliminary data.</text>
</comment>
<reference evidence="6" key="2">
    <citation type="submission" date="2020-09" db="EMBL/GenBank/DDBJ databases">
        <authorList>
            <person name="Sun Q."/>
            <person name="Kim S."/>
        </authorList>
    </citation>
    <scope>NUCLEOTIDE SEQUENCE</scope>
    <source>
        <strain evidence="6">KCTC 12113</strain>
    </source>
</reference>
<reference evidence="6" key="1">
    <citation type="journal article" date="2014" name="Int. J. Syst. Evol. Microbiol.">
        <title>Complete genome sequence of Corynebacterium casei LMG S-19264T (=DSM 44701T), isolated from a smear-ripened cheese.</title>
        <authorList>
            <consortium name="US DOE Joint Genome Institute (JGI-PGF)"/>
            <person name="Walter F."/>
            <person name="Albersmeier A."/>
            <person name="Kalinowski J."/>
            <person name="Ruckert C."/>
        </authorList>
    </citation>
    <scope>NUCLEOTIDE SEQUENCE</scope>
    <source>
        <strain evidence="6">KCTC 12113</strain>
    </source>
</reference>
<accession>A0A918MHX2</accession>
<evidence type="ECO:0000313" key="6">
    <source>
        <dbReference type="EMBL" id="GGW25945.1"/>
    </source>
</evidence>
<keyword evidence="2 5" id="KW-0812">Transmembrane</keyword>
<protein>
    <recommendedName>
        <fullName evidence="8">DUF4870 domain-containing protein</fullName>
    </recommendedName>
</protein>
<evidence type="ECO:0000256" key="2">
    <source>
        <dbReference type="ARBA" id="ARBA00022692"/>
    </source>
</evidence>
<evidence type="ECO:0008006" key="8">
    <source>
        <dbReference type="Google" id="ProtNLM"/>
    </source>
</evidence>